<dbReference type="EC" id="1.5.1.2" evidence="6 7"/>
<keyword evidence="12" id="KW-1185">Reference proteome</keyword>
<dbReference type="PANTHER" id="PTHR11645">
    <property type="entry name" value="PYRROLINE-5-CARBOXYLATE REDUCTASE"/>
    <property type="match status" value="1"/>
</dbReference>
<dbReference type="InterPro" id="IPR008927">
    <property type="entry name" value="6-PGluconate_DH-like_C_sf"/>
</dbReference>
<accession>A0A011V2H7</accession>
<sequence length="267" mass="28327">MSYKVGFIGAGNMGSAIMKGILGSSMNSEVELYAYDSSEAAEERAKAMGVKGLESEAELTAKCDCVFLAIKPQQLDEVLAKIKSEVTKDKVIVSICAGVTDDNIASKTIEGAKVVMVMPNTPLLLGEGATALAKSDSVTEEEFALVCRIFGSCGIYSVLPKDKMKEVIAINGSSPAFIYLYAQCFIDYAKSVGIDEKAATDLFAKSLIGSAKMITDSGKTLDELITMVSSKGGTTIAGLEKLRANNIEKAVKECCEACTNRAYELAK</sequence>
<keyword evidence="3 6" id="KW-0521">NADP</keyword>
<dbReference type="Gene3D" id="1.10.3730.10">
    <property type="entry name" value="ProC C-terminal domain-like"/>
    <property type="match status" value="1"/>
</dbReference>
<evidence type="ECO:0000313" key="11">
    <source>
        <dbReference type="EMBL" id="EXM39642.1"/>
    </source>
</evidence>
<dbReference type="Proteomes" id="UP000021369">
    <property type="component" value="Unassembled WGS sequence"/>
</dbReference>
<evidence type="ECO:0000256" key="4">
    <source>
        <dbReference type="ARBA" id="ARBA00023002"/>
    </source>
</evidence>
<evidence type="ECO:0000256" key="1">
    <source>
        <dbReference type="ARBA" id="ARBA00005525"/>
    </source>
</evidence>
<dbReference type="GO" id="GO:0005737">
    <property type="term" value="C:cytoplasm"/>
    <property type="evidence" value="ECO:0007669"/>
    <property type="project" value="UniProtKB-SubCell"/>
</dbReference>
<dbReference type="PATRIC" id="fig|1341156.4.peg.1883"/>
<dbReference type="EMBL" id="JEOB01000002">
    <property type="protein sequence ID" value="EXM39642.1"/>
    <property type="molecule type" value="Genomic_DNA"/>
</dbReference>
<dbReference type="GO" id="GO:0055129">
    <property type="term" value="P:L-proline biosynthetic process"/>
    <property type="evidence" value="ECO:0007669"/>
    <property type="project" value="UniProtKB-UniRule"/>
</dbReference>
<dbReference type="SUPFAM" id="SSF48179">
    <property type="entry name" value="6-phosphogluconate dehydrogenase C-terminal domain-like"/>
    <property type="match status" value="1"/>
</dbReference>
<dbReference type="PANTHER" id="PTHR11645:SF0">
    <property type="entry name" value="PYRROLINE-5-CARBOXYLATE REDUCTASE 3"/>
    <property type="match status" value="1"/>
</dbReference>
<comment type="function">
    <text evidence="5 6">Catalyzes the reduction of 1-pyrroline-5-carboxylate (PCA) to L-proline.</text>
</comment>
<comment type="catalytic activity">
    <reaction evidence="6">
        <text>L-proline + NAD(+) = (S)-1-pyrroline-5-carboxylate + NADH + 2 H(+)</text>
        <dbReference type="Rhea" id="RHEA:14105"/>
        <dbReference type="ChEBI" id="CHEBI:15378"/>
        <dbReference type="ChEBI" id="CHEBI:17388"/>
        <dbReference type="ChEBI" id="CHEBI:57540"/>
        <dbReference type="ChEBI" id="CHEBI:57945"/>
        <dbReference type="ChEBI" id="CHEBI:60039"/>
        <dbReference type="EC" id="1.5.1.2"/>
    </reaction>
</comment>
<feature type="binding site" evidence="8">
    <location>
        <begin position="69"/>
        <end position="72"/>
    </location>
    <ligand>
        <name>NADP(+)</name>
        <dbReference type="ChEBI" id="CHEBI:58349"/>
    </ligand>
</feature>
<evidence type="ECO:0000259" key="10">
    <source>
        <dbReference type="Pfam" id="PF14748"/>
    </source>
</evidence>
<organism evidence="11 12">
    <name type="scientific">Ruminococcus albus SY3</name>
    <dbReference type="NCBI Taxonomy" id="1341156"/>
    <lineage>
        <taxon>Bacteria</taxon>
        <taxon>Bacillati</taxon>
        <taxon>Bacillota</taxon>
        <taxon>Clostridia</taxon>
        <taxon>Eubacteriales</taxon>
        <taxon>Oscillospiraceae</taxon>
        <taxon>Ruminococcus</taxon>
    </lineage>
</organism>
<evidence type="ECO:0000313" key="12">
    <source>
        <dbReference type="Proteomes" id="UP000021369"/>
    </source>
</evidence>
<gene>
    <name evidence="6" type="primary">proC</name>
    <name evidence="11" type="ORF">RASY3_07350</name>
</gene>
<dbReference type="AlphaFoldDB" id="A0A011V2H7"/>
<keyword evidence="4 6" id="KW-0560">Oxidoreductase</keyword>
<dbReference type="NCBIfam" id="TIGR00112">
    <property type="entry name" value="proC"/>
    <property type="match status" value="1"/>
</dbReference>
<comment type="subcellular location">
    <subcellularLocation>
        <location evidence="6">Cytoplasm</location>
    </subcellularLocation>
</comment>
<evidence type="ECO:0000256" key="5">
    <source>
        <dbReference type="ARBA" id="ARBA00058118"/>
    </source>
</evidence>
<evidence type="ECO:0000256" key="3">
    <source>
        <dbReference type="ARBA" id="ARBA00022857"/>
    </source>
</evidence>
<dbReference type="OrthoDB" id="9805754at2"/>
<dbReference type="SUPFAM" id="SSF51735">
    <property type="entry name" value="NAD(P)-binding Rossmann-fold domains"/>
    <property type="match status" value="1"/>
</dbReference>
<dbReference type="FunFam" id="1.10.3730.10:FF:000001">
    <property type="entry name" value="Pyrroline-5-carboxylate reductase"/>
    <property type="match status" value="1"/>
</dbReference>
<dbReference type="RefSeq" id="WP_037286481.1">
    <property type="nucleotide sequence ID" value="NZ_JEOB01000002.1"/>
</dbReference>
<evidence type="ECO:0000256" key="8">
    <source>
        <dbReference type="PIRSR" id="PIRSR000193-1"/>
    </source>
</evidence>
<evidence type="ECO:0000259" key="9">
    <source>
        <dbReference type="Pfam" id="PF03807"/>
    </source>
</evidence>
<dbReference type="Pfam" id="PF14748">
    <property type="entry name" value="P5CR_dimer"/>
    <property type="match status" value="1"/>
</dbReference>
<comment type="catalytic activity">
    <reaction evidence="6">
        <text>L-proline + NADP(+) = (S)-1-pyrroline-5-carboxylate + NADPH + 2 H(+)</text>
        <dbReference type="Rhea" id="RHEA:14109"/>
        <dbReference type="ChEBI" id="CHEBI:15378"/>
        <dbReference type="ChEBI" id="CHEBI:17388"/>
        <dbReference type="ChEBI" id="CHEBI:57783"/>
        <dbReference type="ChEBI" id="CHEBI:58349"/>
        <dbReference type="ChEBI" id="CHEBI:60039"/>
        <dbReference type="EC" id="1.5.1.2"/>
    </reaction>
</comment>
<keyword evidence="6" id="KW-0028">Amino-acid biosynthesis</keyword>
<evidence type="ECO:0000256" key="7">
    <source>
        <dbReference type="NCBIfam" id="TIGR00112"/>
    </source>
</evidence>
<evidence type="ECO:0000256" key="2">
    <source>
        <dbReference type="ARBA" id="ARBA00022650"/>
    </source>
</evidence>
<proteinExistence type="inferred from homology"/>
<reference evidence="11 12" key="1">
    <citation type="submission" date="2013-06" db="EMBL/GenBank/DDBJ databases">
        <title>Rumen cellulosomics: divergent fiber-degrading strategies revealed by comparative genome-wide analysis of six Ruminococcal strains.</title>
        <authorList>
            <person name="Dassa B."/>
            <person name="Borovok I."/>
            <person name="Lamed R."/>
            <person name="Flint H."/>
            <person name="Yeoman C.J."/>
            <person name="White B."/>
            <person name="Bayer E.A."/>
        </authorList>
    </citation>
    <scope>NUCLEOTIDE SEQUENCE [LARGE SCALE GENOMIC DNA]</scope>
    <source>
        <strain evidence="11 12">SY3</strain>
    </source>
</reference>
<dbReference type="Gene3D" id="3.40.50.720">
    <property type="entry name" value="NAD(P)-binding Rossmann-like Domain"/>
    <property type="match status" value="1"/>
</dbReference>
<keyword evidence="6" id="KW-0963">Cytoplasm</keyword>
<feature type="domain" description="Pyrroline-5-carboxylate reductase catalytic N-terminal" evidence="9">
    <location>
        <begin position="4"/>
        <end position="98"/>
    </location>
</feature>
<dbReference type="InterPro" id="IPR029036">
    <property type="entry name" value="P5CR_dimer"/>
</dbReference>
<dbReference type="InterPro" id="IPR000304">
    <property type="entry name" value="Pyrroline-COOH_reductase"/>
</dbReference>
<dbReference type="InterPro" id="IPR036291">
    <property type="entry name" value="NAD(P)-bd_dom_sf"/>
</dbReference>
<evidence type="ECO:0000256" key="6">
    <source>
        <dbReference type="HAMAP-Rule" id="MF_01925"/>
    </source>
</evidence>
<dbReference type="HAMAP" id="MF_01925">
    <property type="entry name" value="P5C_reductase"/>
    <property type="match status" value="1"/>
</dbReference>
<dbReference type="Pfam" id="PF03807">
    <property type="entry name" value="F420_oxidored"/>
    <property type="match status" value="1"/>
</dbReference>
<comment type="similarity">
    <text evidence="1 6">Belongs to the pyrroline-5-carboxylate reductase family.</text>
</comment>
<dbReference type="PIRSF" id="PIRSF000193">
    <property type="entry name" value="Pyrrol-5-carb_rd"/>
    <property type="match status" value="1"/>
</dbReference>
<comment type="pathway">
    <text evidence="6">Amino-acid biosynthesis; L-proline biosynthesis; L-proline from L-glutamate 5-semialdehyde: step 1/1.</text>
</comment>
<keyword evidence="2 6" id="KW-0641">Proline biosynthesis</keyword>
<feature type="domain" description="Pyrroline-5-carboxylate reductase dimerisation" evidence="10">
    <location>
        <begin position="162"/>
        <end position="265"/>
    </location>
</feature>
<name>A0A011V2H7_RUMAL</name>
<dbReference type="GO" id="GO:0004735">
    <property type="term" value="F:pyrroline-5-carboxylate reductase activity"/>
    <property type="evidence" value="ECO:0007669"/>
    <property type="project" value="UniProtKB-UniRule"/>
</dbReference>
<feature type="binding site" evidence="8">
    <location>
        <begin position="8"/>
        <end position="13"/>
    </location>
    <ligand>
        <name>NADP(+)</name>
        <dbReference type="ChEBI" id="CHEBI:58349"/>
    </ligand>
</feature>
<dbReference type="InterPro" id="IPR028939">
    <property type="entry name" value="P5C_Rdtase_cat_N"/>
</dbReference>
<comment type="caution">
    <text evidence="11">The sequence shown here is derived from an EMBL/GenBank/DDBJ whole genome shotgun (WGS) entry which is preliminary data.</text>
</comment>
<dbReference type="UniPathway" id="UPA00098">
    <property type="reaction ID" value="UER00361"/>
</dbReference>
<protein>
    <recommendedName>
        <fullName evidence="6 7">Pyrroline-5-carboxylate reductase</fullName>
        <shortName evidence="6">P5C reductase</shortName>
        <shortName evidence="6">P5CR</shortName>
        <ecNumber evidence="6 7">1.5.1.2</ecNumber>
    </recommendedName>
    <alternativeName>
        <fullName evidence="6">PCA reductase</fullName>
    </alternativeName>
</protein>